<dbReference type="PANTHER" id="PTHR40459">
    <property type="entry name" value="CONSERVED HYPOTHETICAL ALANINE AND LEUCINE RICH PROTEIN"/>
    <property type="match status" value="1"/>
</dbReference>
<dbReference type="SUPFAM" id="SSF51735">
    <property type="entry name" value="NAD(P)-binding Rossmann-fold domains"/>
    <property type="match status" value="1"/>
</dbReference>
<evidence type="ECO:0000313" key="3">
    <source>
        <dbReference type="Proteomes" id="UP000886743"/>
    </source>
</evidence>
<evidence type="ECO:0000259" key="1">
    <source>
        <dbReference type="Pfam" id="PF10728"/>
    </source>
</evidence>
<dbReference type="PANTHER" id="PTHR40459:SF1">
    <property type="entry name" value="CONSERVED HYPOTHETICAL ALANINE AND LEUCINE RICH PROTEIN"/>
    <property type="match status" value="1"/>
</dbReference>
<comment type="caution">
    <text evidence="2">The sequence shown here is derived from an EMBL/GenBank/DDBJ whole genome shotgun (WGS) entry which is preliminary data.</text>
</comment>
<dbReference type="InterPro" id="IPR018931">
    <property type="entry name" value="DUF2520"/>
</dbReference>
<dbReference type="Pfam" id="PF10728">
    <property type="entry name" value="DUF2520"/>
    <property type="match status" value="1"/>
</dbReference>
<dbReference type="Proteomes" id="UP000886743">
    <property type="component" value="Unassembled WGS sequence"/>
</dbReference>
<evidence type="ECO:0000313" key="2">
    <source>
        <dbReference type="EMBL" id="HIV02269.1"/>
    </source>
</evidence>
<dbReference type="Gene3D" id="3.40.50.720">
    <property type="entry name" value="NAD(P)-binding Rossmann-like Domain"/>
    <property type="match status" value="1"/>
</dbReference>
<protein>
    <submittedName>
        <fullName evidence="2">DUF2520 domain-containing protein</fullName>
    </submittedName>
</protein>
<proteinExistence type="predicted"/>
<reference evidence="2" key="2">
    <citation type="journal article" date="2021" name="PeerJ">
        <title>Extensive microbial diversity within the chicken gut microbiome revealed by metagenomics and culture.</title>
        <authorList>
            <person name="Gilroy R."/>
            <person name="Ravi A."/>
            <person name="Getino M."/>
            <person name="Pursley I."/>
            <person name="Horton D.L."/>
            <person name="Alikhan N.F."/>
            <person name="Baker D."/>
            <person name="Gharbi K."/>
            <person name="Hall N."/>
            <person name="Watson M."/>
            <person name="Adriaenssens E.M."/>
            <person name="Foster-Nyarko E."/>
            <person name="Jarju S."/>
            <person name="Secka A."/>
            <person name="Antonio M."/>
            <person name="Oren A."/>
            <person name="Chaudhuri R.R."/>
            <person name="La Ragione R."/>
            <person name="Hildebrand F."/>
            <person name="Pallen M.J."/>
        </authorList>
    </citation>
    <scope>NUCLEOTIDE SEQUENCE</scope>
    <source>
        <strain evidence="2">4920</strain>
    </source>
</reference>
<dbReference type="InterPro" id="IPR037108">
    <property type="entry name" value="TM1727-like_C_sf"/>
</dbReference>
<feature type="domain" description="DUF2520" evidence="1">
    <location>
        <begin position="128"/>
        <end position="254"/>
    </location>
</feature>
<gene>
    <name evidence="2" type="ORF">IAC74_01745</name>
</gene>
<dbReference type="AlphaFoldDB" id="A0A9D1NGL6"/>
<sequence length="279" mass="30193">MQIGFIGGGRMCASFSRYLQTCPVSIAGTLTKTDLYLDFSQRKVNAKTLGPFLHACDIVFLTVRDDGILPAAEDIAHSGVDFSGCVFCHMSGSLSSNALLPLSGSRGIFSLHTMTSLTGGYVDFSKVLCTLQGEGAGLSAINEFIKLAHLTAVPIKKEDKLLYHAASCICANFILPLIDTAKQIYSRIGFSDADADALMLPLLAQVMENLRQNGTAKALTGPFSRGDCETIQKHIACLEERMPDFAELYRRMGRLTAAFAAENGILPQDKKQKIDEILS</sequence>
<dbReference type="EMBL" id="DVOF01000054">
    <property type="protein sequence ID" value="HIV02269.1"/>
    <property type="molecule type" value="Genomic_DNA"/>
</dbReference>
<accession>A0A9D1NGL6</accession>
<dbReference type="SUPFAM" id="SSF48179">
    <property type="entry name" value="6-phosphogluconate dehydrogenase C-terminal domain-like"/>
    <property type="match status" value="1"/>
</dbReference>
<name>A0A9D1NGL6_9FIRM</name>
<dbReference type="InterPro" id="IPR008927">
    <property type="entry name" value="6-PGluconate_DH-like_C_sf"/>
</dbReference>
<dbReference type="InterPro" id="IPR036291">
    <property type="entry name" value="NAD(P)-bd_dom_sf"/>
</dbReference>
<reference evidence="2" key="1">
    <citation type="submission" date="2020-10" db="EMBL/GenBank/DDBJ databases">
        <authorList>
            <person name="Gilroy R."/>
        </authorList>
    </citation>
    <scope>NUCLEOTIDE SEQUENCE</scope>
    <source>
        <strain evidence="2">4920</strain>
    </source>
</reference>
<dbReference type="Gene3D" id="1.10.1040.20">
    <property type="entry name" value="ProC-like, C-terminal domain"/>
    <property type="match status" value="1"/>
</dbReference>
<organism evidence="2 3">
    <name type="scientific">Candidatus Aphodoplasma excrementigallinarum</name>
    <dbReference type="NCBI Taxonomy" id="2840673"/>
    <lineage>
        <taxon>Bacteria</taxon>
        <taxon>Bacillati</taxon>
        <taxon>Bacillota</taxon>
        <taxon>Clostridia</taxon>
        <taxon>Eubacteriales</taxon>
        <taxon>Candidatus Aphodoplasma</taxon>
    </lineage>
</organism>